<organism evidence="2 3">
    <name type="scientific">Corallococcus caeni</name>
    <dbReference type="NCBI Taxonomy" id="3082388"/>
    <lineage>
        <taxon>Bacteria</taxon>
        <taxon>Pseudomonadati</taxon>
        <taxon>Myxococcota</taxon>
        <taxon>Myxococcia</taxon>
        <taxon>Myxococcales</taxon>
        <taxon>Cystobacterineae</taxon>
        <taxon>Myxococcaceae</taxon>
        <taxon>Corallococcus</taxon>
    </lineage>
</organism>
<name>A0ABQ6QRT1_9BACT</name>
<dbReference type="EMBL" id="BTTX01000003">
    <property type="protein sequence ID" value="GMU06731.1"/>
    <property type="molecule type" value="Genomic_DNA"/>
</dbReference>
<gene>
    <name evidence="2" type="ORF">ASNO1_29840</name>
</gene>
<reference evidence="2 3" key="1">
    <citation type="journal article" date="2024" name="Arch. Microbiol.">
        <title>Corallococcus caeni sp. nov., a novel myxobacterium isolated from activated sludge.</title>
        <authorList>
            <person name="Tomita S."/>
            <person name="Nakai R."/>
            <person name="Kuroda K."/>
            <person name="Kurashita H."/>
            <person name="Hatamoto M."/>
            <person name="Yamaguchi T."/>
            <person name="Narihiro T."/>
        </authorList>
    </citation>
    <scope>NUCLEOTIDE SEQUENCE [LARGE SCALE GENOMIC DNA]</scope>
    <source>
        <strain evidence="2 3">NO1</strain>
    </source>
</reference>
<proteinExistence type="predicted"/>
<evidence type="ECO:0000313" key="3">
    <source>
        <dbReference type="Proteomes" id="UP001342631"/>
    </source>
</evidence>
<evidence type="ECO:0000313" key="2">
    <source>
        <dbReference type="EMBL" id="GMU06731.1"/>
    </source>
</evidence>
<sequence length="80" mass="8917">MPPSTWYADVATPKVKDAGKVSVAELMRAGTVGRRLHDGKRRDARAPDARQRTSMPVARTLETRPEPETRPRTRRAGPPK</sequence>
<feature type="region of interest" description="Disordered" evidence="1">
    <location>
        <begin position="32"/>
        <end position="80"/>
    </location>
</feature>
<feature type="compositionally biased region" description="Basic and acidic residues" evidence="1">
    <location>
        <begin position="40"/>
        <end position="51"/>
    </location>
</feature>
<dbReference type="Proteomes" id="UP001342631">
    <property type="component" value="Unassembled WGS sequence"/>
</dbReference>
<keyword evidence="3" id="KW-1185">Reference proteome</keyword>
<accession>A0ABQ6QRT1</accession>
<comment type="caution">
    <text evidence="2">The sequence shown here is derived from an EMBL/GenBank/DDBJ whole genome shotgun (WGS) entry which is preliminary data.</text>
</comment>
<evidence type="ECO:0000256" key="1">
    <source>
        <dbReference type="SAM" id="MobiDB-lite"/>
    </source>
</evidence>
<feature type="compositionally biased region" description="Basic and acidic residues" evidence="1">
    <location>
        <begin position="61"/>
        <end position="71"/>
    </location>
</feature>
<protein>
    <submittedName>
        <fullName evidence="2">Uncharacterized protein</fullName>
    </submittedName>
</protein>